<evidence type="ECO:0000256" key="6">
    <source>
        <dbReference type="ARBA" id="ARBA00035255"/>
    </source>
</evidence>
<evidence type="ECO:0000259" key="9">
    <source>
        <dbReference type="PROSITE" id="PS50881"/>
    </source>
</evidence>
<protein>
    <recommendedName>
        <fullName evidence="6 7">Small ribosomal subunit protein uS5</fullName>
    </recommendedName>
</protein>
<dbReference type="GO" id="GO:0006412">
    <property type="term" value="P:translation"/>
    <property type="evidence" value="ECO:0007669"/>
    <property type="project" value="UniProtKB-UniRule"/>
</dbReference>
<dbReference type="InterPro" id="IPR000851">
    <property type="entry name" value="Ribosomal_uS5"/>
</dbReference>
<reference evidence="11" key="1">
    <citation type="journal article" date="2020" name="Microorganisms">
        <title>Complete Genome of a Member of a New Bacterial Lineage in the Microgenomates Group Reveals an Unusual Nucleotide Composition Disparity Between Two Strands of DNA and Limited Metabolic Potential.</title>
        <authorList>
            <person name="Kadnikov V.V."/>
            <person name="Mardanov A.V."/>
            <person name="Beletsky A.V."/>
            <person name="Karnachuk O.V."/>
            <person name="Ravin N.V."/>
        </authorList>
    </citation>
    <scope>NUCLEOTIDE SEQUENCE [LARGE SCALE GENOMIC DNA]</scope>
</reference>
<gene>
    <name evidence="7" type="primary">rpsE</name>
    <name evidence="10" type="ORF">MICH65_0323</name>
</gene>
<dbReference type="InterPro" id="IPR013810">
    <property type="entry name" value="Ribosomal_uS5_N"/>
</dbReference>
<sequence>MATHTQDNYKPTEEFDQKVLQVRRVSKKTKGGNRISFTALVIVGDHKGKVGVGLGKAPDVKAAVSKGARLAKRDMVNLPLVEGTIPHRIEYKFGAAKVLLKPAPSGTGVIAGGSVRAVVEAAGVKNIVGKILGNNNKMSNVYATLGALRAIETMSIKSSHRQTLTK</sequence>
<proteinExistence type="inferred from homology"/>
<organism evidence="10 11">
    <name type="scientific">Candidatus Chazhemtobacterium aquaticus</name>
    <dbReference type="NCBI Taxonomy" id="2715735"/>
    <lineage>
        <taxon>Bacteria</taxon>
        <taxon>Candidatus Chazhemtobacteraceae</taxon>
        <taxon>Candidatus Chazhemtobacterium</taxon>
    </lineage>
</organism>
<dbReference type="SUPFAM" id="SSF54211">
    <property type="entry name" value="Ribosomal protein S5 domain 2-like"/>
    <property type="match status" value="1"/>
</dbReference>
<keyword evidence="11" id="KW-1185">Reference proteome</keyword>
<dbReference type="RefSeq" id="WP_161931690.1">
    <property type="nucleotide sequence ID" value="NZ_CP047901.1"/>
</dbReference>
<accession>A0A857N5Q4</accession>
<dbReference type="SUPFAM" id="SSF54768">
    <property type="entry name" value="dsRNA-binding domain-like"/>
    <property type="match status" value="1"/>
</dbReference>
<comment type="similarity">
    <text evidence="1 7 8">Belongs to the universal ribosomal protein uS5 family.</text>
</comment>
<dbReference type="Proteomes" id="UP000463983">
    <property type="component" value="Chromosome"/>
</dbReference>
<comment type="domain">
    <text evidence="7">The N-terminal domain interacts with the head of the 30S subunit; the C-terminal domain interacts with the body and contacts protein S4. The interaction surface between S4 and S5 is involved in control of translational fidelity.</text>
</comment>
<dbReference type="GO" id="GO:0015935">
    <property type="term" value="C:small ribosomal subunit"/>
    <property type="evidence" value="ECO:0007669"/>
    <property type="project" value="InterPro"/>
</dbReference>
<keyword evidence="3 7" id="KW-0694">RNA-binding</keyword>
<comment type="function">
    <text evidence="7">With S4 and S12 plays an important role in translational accuracy.</text>
</comment>
<dbReference type="InterPro" id="IPR014721">
    <property type="entry name" value="Ribsml_uS5_D2-typ_fold_subgr"/>
</dbReference>
<keyword evidence="5 7" id="KW-0687">Ribonucleoprotein</keyword>
<dbReference type="AlphaFoldDB" id="A0A857N5Q4"/>
<keyword evidence="2 7" id="KW-0699">rRNA-binding</keyword>
<dbReference type="InterPro" id="IPR020568">
    <property type="entry name" value="Ribosomal_Su5_D2-typ_SF"/>
</dbReference>
<dbReference type="EMBL" id="CP047901">
    <property type="protein sequence ID" value="QHO63304.1"/>
    <property type="molecule type" value="Genomic_DNA"/>
</dbReference>
<dbReference type="KEGG" id="caqa:MICH65_0323"/>
<dbReference type="InterPro" id="IPR005712">
    <property type="entry name" value="Ribosomal_uS5_bac-type"/>
</dbReference>
<dbReference type="InterPro" id="IPR005324">
    <property type="entry name" value="Ribosomal_uS5_C"/>
</dbReference>
<evidence type="ECO:0000256" key="5">
    <source>
        <dbReference type="ARBA" id="ARBA00023274"/>
    </source>
</evidence>
<name>A0A857N5Q4_9BACT</name>
<dbReference type="FunFam" id="3.30.230.10:FF:000002">
    <property type="entry name" value="30S ribosomal protein S5"/>
    <property type="match status" value="1"/>
</dbReference>
<evidence type="ECO:0000256" key="2">
    <source>
        <dbReference type="ARBA" id="ARBA00022730"/>
    </source>
</evidence>
<dbReference type="HAMAP" id="MF_01307_B">
    <property type="entry name" value="Ribosomal_uS5_B"/>
    <property type="match status" value="1"/>
</dbReference>
<dbReference type="GO" id="GO:0005737">
    <property type="term" value="C:cytoplasm"/>
    <property type="evidence" value="ECO:0007669"/>
    <property type="project" value="UniProtKB-ARBA"/>
</dbReference>
<dbReference type="PROSITE" id="PS50881">
    <property type="entry name" value="S5_DSRBD"/>
    <property type="match status" value="1"/>
</dbReference>
<evidence type="ECO:0000256" key="3">
    <source>
        <dbReference type="ARBA" id="ARBA00022884"/>
    </source>
</evidence>
<dbReference type="Gene3D" id="3.30.160.20">
    <property type="match status" value="1"/>
</dbReference>
<dbReference type="NCBIfam" id="TIGR01021">
    <property type="entry name" value="rpsE_bact"/>
    <property type="match status" value="1"/>
</dbReference>
<dbReference type="Pfam" id="PF00333">
    <property type="entry name" value="Ribosomal_S5"/>
    <property type="match status" value="1"/>
</dbReference>
<dbReference type="PANTHER" id="PTHR48277:SF1">
    <property type="entry name" value="MITOCHONDRIAL RIBOSOMAL PROTEIN S5"/>
    <property type="match status" value="1"/>
</dbReference>
<comment type="function">
    <text evidence="7">Located at the back of the 30S subunit body where it stabilizes the conformation of the head with respect to the body.</text>
</comment>
<comment type="subunit">
    <text evidence="7">Part of the 30S ribosomal subunit. Contacts proteins S4 and S8.</text>
</comment>
<evidence type="ECO:0000313" key="11">
    <source>
        <dbReference type="Proteomes" id="UP000463983"/>
    </source>
</evidence>
<evidence type="ECO:0000256" key="1">
    <source>
        <dbReference type="ARBA" id="ARBA00008945"/>
    </source>
</evidence>
<evidence type="ECO:0000256" key="4">
    <source>
        <dbReference type="ARBA" id="ARBA00022980"/>
    </source>
</evidence>
<evidence type="ECO:0000256" key="7">
    <source>
        <dbReference type="HAMAP-Rule" id="MF_01307"/>
    </source>
</evidence>
<dbReference type="Pfam" id="PF03719">
    <property type="entry name" value="Ribosomal_S5_C"/>
    <property type="match status" value="1"/>
</dbReference>
<evidence type="ECO:0000313" key="10">
    <source>
        <dbReference type="EMBL" id="QHO63304.1"/>
    </source>
</evidence>
<feature type="domain" description="S5 DRBM" evidence="9">
    <location>
        <begin position="15"/>
        <end position="78"/>
    </location>
</feature>
<dbReference type="GO" id="GO:0003735">
    <property type="term" value="F:structural constituent of ribosome"/>
    <property type="evidence" value="ECO:0007669"/>
    <property type="project" value="UniProtKB-UniRule"/>
</dbReference>
<evidence type="ECO:0000256" key="8">
    <source>
        <dbReference type="RuleBase" id="RU003823"/>
    </source>
</evidence>
<dbReference type="Gene3D" id="3.30.230.10">
    <property type="match status" value="1"/>
</dbReference>
<dbReference type="PANTHER" id="PTHR48277">
    <property type="entry name" value="MITOCHONDRIAL RIBOSOMAL PROTEIN S5"/>
    <property type="match status" value="1"/>
</dbReference>
<dbReference type="GO" id="GO:0019843">
    <property type="term" value="F:rRNA binding"/>
    <property type="evidence" value="ECO:0007669"/>
    <property type="project" value="UniProtKB-UniRule"/>
</dbReference>
<keyword evidence="4 7" id="KW-0689">Ribosomal protein</keyword>